<dbReference type="OrthoDB" id="1305252at2759"/>
<gene>
    <name evidence="2" type="ORF">CQW23_22164</name>
</gene>
<dbReference type="EMBL" id="MLFT02000009">
    <property type="protein sequence ID" value="PHT38591.1"/>
    <property type="molecule type" value="Genomic_DNA"/>
</dbReference>
<dbReference type="InterPro" id="IPR032675">
    <property type="entry name" value="LRR_dom_sf"/>
</dbReference>
<dbReference type="Proteomes" id="UP000224567">
    <property type="component" value="Unassembled WGS sequence"/>
</dbReference>
<reference evidence="2 3" key="1">
    <citation type="journal article" date="2017" name="Genome Biol.">
        <title>New reference genome sequences of hot pepper reveal the massive evolution of plant disease-resistance genes by retroduplication.</title>
        <authorList>
            <person name="Kim S."/>
            <person name="Park J."/>
            <person name="Yeom S.I."/>
            <person name="Kim Y.M."/>
            <person name="Seo E."/>
            <person name="Kim K.T."/>
            <person name="Kim M.S."/>
            <person name="Lee J.M."/>
            <person name="Cheong K."/>
            <person name="Shin H.S."/>
            <person name="Kim S.B."/>
            <person name="Han K."/>
            <person name="Lee J."/>
            <person name="Park M."/>
            <person name="Lee H.A."/>
            <person name="Lee H.Y."/>
            <person name="Lee Y."/>
            <person name="Oh S."/>
            <person name="Lee J.H."/>
            <person name="Choi E."/>
            <person name="Choi E."/>
            <person name="Lee S.E."/>
            <person name="Jeon J."/>
            <person name="Kim H."/>
            <person name="Choi G."/>
            <person name="Song H."/>
            <person name="Lee J."/>
            <person name="Lee S.C."/>
            <person name="Kwon J.K."/>
            <person name="Lee H.Y."/>
            <person name="Koo N."/>
            <person name="Hong Y."/>
            <person name="Kim R.W."/>
            <person name="Kang W.H."/>
            <person name="Huh J.H."/>
            <person name="Kang B.C."/>
            <person name="Yang T.J."/>
            <person name="Lee Y.H."/>
            <person name="Bennetzen J.L."/>
            <person name="Choi D."/>
        </authorList>
    </citation>
    <scope>NUCLEOTIDE SEQUENCE [LARGE SCALE GENOMIC DNA]</scope>
    <source>
        <strain evidence="3">cv. PBC81</strain>
    </source>
</reference>
<dbReference type="SUPFAM" id="SSF52058">
    <property type="entry name" value="L domain-like"/>
    <property type="match status" value="1"/>
</dbReference>
<evidence type="ECO:0000313" key="3">
    <source>
        <dbReference type="Proteomes" id="UP000224567"/>
    </source>
</evidence>
<evidence type="ECO:0000259" key="1">
    <source>
        <dbReference type="Pfam" id="PF25019"/>
    </source>
</evidence>
<sequence>MKKLQITGYRGTKFPNWLADHSFLKLLVQLSLSNCKDCDSLPALGQLPSLKFLAIRGIHRITEVMEEFYSSSSSKKPFNSLEKLEFVEIMEWKHWHVLGNGEFPRLQNLSIENCPELSLETPI</sequence>
<dbReference type="AlphaFoldDB" id="A0A2G2W049"/>
<accession>A0A2G2W049</accession>
<dbReference type="Pfam" id="PF25019">
    <property type="entry name" value="LRR_R13L1-DRL21"/>
    <property type="match status" value="1"/>
</dbReference>
<keyword evidence="3" id="KW-1185">Reference proteome</keyword>
<proteinExistence type="predicted"/>
<comment type="caution">
    <text evidence="2">The sequence shown here is derived from an EMBL/GenBank/DDBJ whole genome shotgun (WGS) entry which is preliminary data.</text>
</comment>
<dbReference type="InterPro" id="IPR056789">
    <property type="entry name" value="LRR_R13L1-DRL21"/>
</dbReference>
<dbReference type="Gene3D" id="3.80.10.10">
    <property type="entry name" value="Ribonuclease Inhibitor"/>
    <property type="match status" value="1"/>
</dbReference>
<organism evidence="2 3">
    <name type="scientific">Capsicum baccatum</name>
    <name type="common">Peruvian pepper</name>
    <dbReference type="NCBI Taxonomy" id="33114"/>
    <lineage>
        <taxon>Eukaryota</taxon>
        <taxon>Viridiplantae</taxon>
        <taxon>Streptophyta</taxon>
        <taxon>Embryophyta</taxon>
        <taxon>Tracheophyta</taxon>
        <taxon>Spermatophyta</taxon>
        <taxon>Magnoliopsida</taxon>
        <taxon>eudicotyledons</taxon>
        <taxon>Gunneridae</taxon>
        <taxon>Pentapetalae</taxon>
        <taxon>asterids</taxon>
        <taxon>lamiids</taxon>
        <taxon>Solanales</taxon>
        <taxon>Solanaceae</taxon>
        <taxon>Solanoideae</taxon>
        <taxon>Capsiceae</taxon>
        <taxon>Capsicum</taxon>
    </lineage>
</organism>
<name>A0A2G2W049_CAPBA</name>
<dbReference type="PANTHER" id="PTHR47186">
    <property type="entry name" value="LEUCINE-RICH REPEAT-CONTAINING PROTEIN 57"/>
    <property type="match status" value="1"/>
</dbReference>
<reference evidence="3" key="2">
    <citation type="journal article" date="2017" name="J. Anim. Genet.">
        <title>Multiple reference genome sequences of hot pepper reveal the massive evolution of plant disease resistance genes by retroduplication.</title>
        <authorList>
            <person name="Kim S."/>
            <person name="Park J."/>
            <person name="Yeom S.-I."/>
            <person name="Kim Y.-M."/>
            <person name="Seo E."/>
            <person name="Kim K.-T."/>
            <person name="Kim M.-S."/>
            <person name="Lee J.M."/>
            <person name="Cheong K."/>
            <person name="Shin H.-S."/>
            <person name="Kim S.-B."/>
            <person name="Han K."/>
            <person name="Lee J."/>
            <person name="Park M."/>
            <person name="Lee H.-A."/>
            <person name="Lee H.-Y."/>
            <person name="Lee Y."/>
            <person name="Oh S."/>
            <person name="Lee J.H."/>
            <person name="Choi E."/>
            <person name="Choi E."/>
            <person name="Lee S.E."/>
            <person name="Jeon J."/>
            <person name="Kim H."/>
            <person name="Choi G."/>
            <person name="Song H."/>
            <person name="Lee J."/>
            <person name="Lee S.-C."/>
            <person name="Kwon J.-K."/>
            <person name="Lee H.-Y."/>
            <person name="Koo N."/>
            <person name="Hong Y."/>
            <person name="Kim R.W."/>
            <person name="Kang W.-H."/>
            <person name="Huh J.H."/>
            <person name="Kang B.-C."/>
            <person name="Yang T.-J."/>
            <person name="Lee Y.-H."/>
            <person name="Bennetzen J.L."/>
            <person name="Choi D."/>
        </authorList>
    </citation>
    <scope>NUCLEOTIDE SEQUENCE [LARGE SCALE GENOMIC DNA]</scope>
    <source>
        <strain evidence="3">cv. PBC81</strain>
    </source>
</reference>
<dbReference type="STRING" id="33114.A0A2G2W049"/>
<feature type="domain" description="R13L1/DRL21-like LRR repeat region" evidence="1">
    <location>
        <begin position="2"/>
        <end position="57"/>
    </location>
</feature>
<dbReference type="PANTHER" id="PTHR47186:SF42">
    <property type="entry name" value="DISEASE RESISTANCE RPP13-LIKE PROTEIN 1"/>
    <property type="match status" value="1"/>
</dbReference>
<protein>
    <recommendedName>
        <fullName evidence="1">R13L1/DRL21-like LRR repeat region domain-containing protein</fullName>
    </recommendedName>
</protein>
<evidence type="ECO:0000313" key="2">
    <source>
        <dbReference type="EMBL" id="PHT38591.1"/>
    </source>
</evidence>